<feature type="region of interest" description="Disordered" evidence="1">
    <location>
        <begin position="1"/>
        <end position="107"/>
    </location>
</feature>
<gene>
    <name evidence="2" type="ORF">Bca52824_029210</name>
</gene>
<proteinExistence type="predicted"/>
<dbReference type="Proteomes" id="UP000886595">
    <property type="component" value="Unassembled WGS sequence"/>
</dbReference>
<evidence type="ECO:0000313" key="2">
    <source>
        <dbReference type="EMBL" id="KAG2309462.1"/>
    </source>
</evidence>
<reference evidence="2 3" key="1">
    <citation type="submission" date="2020-02" db="EMBL/GenBank/DDBJ databases">
        <authorList>
            <person name="Ma Q."/>
            <person name="Huang Y."/>
            <person name="Song X."/>
            <person name="Pei D."/>
        </authorList>
    </citation>
    <scope>NUCLEOTIDE SEQUENCE [LARGE SCALE GENOMIC DNA]</scope>
    <source>
        <strain evidence="2">Sxm20200214</strain>
        <tissue evidence="2">Leaf</tissue>
    </source>
</reference>
<evidence type="ECO:0000256" key="1">
    <source>
        <dbReference type="SAM" id="MobiDB-lite"/>
    </source>
</evidence>
<evidence type="ECO:0000313" key="3">
    <source>
        <dbReference type="Proteomes" id="UP000886595"/>
    </source>
</evidence>
<dbReference type="AlphaFoldDB" id="A0A8X8ASM7"/>
<organism evidence="2 3">
    <name type="scientific">Brassica carinata</name>
    <name type="common">Ethiopian mustard</name>
    <name type="synonym">Abyssinian cabbage</name>
    <dbReference type="NCBI Taxonomy" id="52824"/>
    <lineage>
        <taxon>Eukaryota</taxon>
        <taxon>Viridiplantae</taxon>
        <taxon>Streptophyta</taxon>
        <taxon>Embryophyta</taxon>
        <taxon>Tracheophyta</taxon>
        <taxon>Spermatophyta</taxon>
        <taxon>Magnoliopsida</taxon>
        <taxon>eudicotyledons</taxon>
        <taxon>Gunneridae</taxon>
        <taxon>Pentapetalae</taxon>
        <taxon>rosids</taxon>
        <taxon>malvids</taxon>
        <taxon>Brassicales</taxon>
        <taxon>Brassicaceae</taxon>
        <taxon>Brassiceae</taxon>
        <taxon>Brassica</taxon>
    </lineage>
</organism>
<dbReference type="EMBL" id="JAAMPC010000006">
    <property type="protein sequence ID" value="KAG2309462.1"/>
    <property type="molecule type" value="Genomic_DNA"/>
</dbReference>
<accession>A0A8X8ASM7</accession>
<protein>
    <submittedName>
        <fullName evidence="2">Uncharacterized protein</fullName>
    </submittedName>
</protein>
<name>A0A8X8ASM7_BRACI</name>
<comment type="caution">
    <text evidence="2">The sequence shown here is derived from an EMBL/GenBank/DDBJ whole genome shotgun (WGS) entry which is preliminary data.</text>
</comment>
<feature type="compositionally biased region" description="Basic residues" evidence="1">
    <location>
        <begin position="1"/>
        <end position="10"/>
    </location>
</feature>
<feature type="compositionally biased region" description="Polar residues" evidence="1">
    <location>
        <begin position="21"/>
        <end position="30"/>
    </location>
</feature>
<keyword evidence="3" id="KW-1185">Reference proteome</keyword>
<sequence>MYKLKSRHLPMKLSKLEQKEQAGNQVQSNGEQKEQGESLLPIQDEVELPKLTEVQSNTEQKEQDGDQVQSSEHNKQAESLLPIQDDFELPKSTEVQGTSEQKEQAQRESAIPILTQLINSQKEMLDAITSQTKMLEDVMNLQTEIRSLGRRIEAIGEDIAIQVANGILSARSKSVNQSEKDVTSKVKGAVSTLHTPINFSFN</sequence>